<evidence type="ECO:0000313" key="10">
    <source>
        <dbReference type="Proteomes" id="UP000001635"/>
    </source>
</evidence>
<feature type="chain" id="PRO_5003400846" evidence="8">
    <location>
        <begin position="24"/>
        <end position="489"/>
    </location>
</feature>
<dbReference type="OrthoDB" id="9765571at2"/>
<evidence type="ECO:0000256" key="1">
    <source>
        <dbReference type="ARBA" id="ARBA00004571"/>
    </source>
</evidence>
<dbReference type="KEGG" id="cmr:Cycma_2530"/>
<dbReference type="eggNOG" id="COG2067">
    <property type="taxonomic scope" value="Bacteria"/>
</dbReference>
<dbReference type="GO" id="GO:0015483">
    <property type="term" value="F:long-chain fatty acid transporting porin activity"/>
    <property type="evidence" value="ECO:0007669"/>
    <property type="project" value="TreeGrafter"/>
</dbReference>
<dbReference type="EMBL" id="CP002955">
    <property type="protein sequence ID" value="AEL26269.1"/>
    <property type="molecule type" value="Genomic_DNA"/>
</dbReference>
<dbReference type="PANTHER" id="PTHR35093:SF8">
    <property type="entry name" value="OUTER MEMBRANE PROTEIN NMB0088-RELATED"/>
    <property type="match status" value="1"/>
</dbReference>
<dbReference type="Proteomes" id="UP000001635">
    <property type="component" value="Chromosome"/>
</dbReference>
<dbReference type="GO" id="GO:0009279">
    <property type="term" value="C:cell outer membrane"/>
    <property type="evidence" value="ECO:0007669"/>
    <property type="project" value="UniProtKB-SubCell"/>
</dbReference>
<feature type="signal peptide" evidence="8">
    <location>
        <begin position="1"/>
        <end position="23"/>
    </location>
</feature>
<evidence type="ECO:0000256" key="8">
    <source>
        <dbReference type="SAM" id="SignalP"/>
    </source>
</evidence>
<reference evidence="10" key="1">
    <citation type="submission" date="2011-07" db="EMBL/GenBank/DDBJ databases">
        <title>The complete genome of Cyclobacterium marinum DSM 745.</title>
        <authorList>
            <person name="Lucas S."/>
            <person name="Han J."/>
            <person name="Lapidus A."/>
            <person name="Bruce D."/>
            <person name="Goodwin L."/>
            <person name="Pitluck S."/>
            <person name="Peters L."/>
            <person name="Kyrpides N."/>
            <person name="Mavromatis K."/>
            <person name="Ivanova N."/>
            <person name="Ovchinnikova G."/>
            <person name="Chertkov O."/>
            <person name="Detter J.C."/>
            <person name="Tapia R."/>
            <person name="Han C."/>
            <person name="Land M."/>
            <person name="Hauser L."/>
            <person name="Markowitz V."/>
            <person name="Cheng J.-F."/>
            <person name="Hugenholtz P."/>
            <person name="Woyke T."/>
            <person name="Wu D."/>
            <person name="Tindall B."/>
            <person name="Schuetze A."/>
            <person name="Brambilla E."/>
            <person name="Klenk H.-P."/>
            <person name="Eisen J.A."/>
        </authorList>
    </citation>
    <scope>NUCLEOTIDE SEQUENCE [LARGE SCALE GENOMIC DNA]</scope>
    <source>
        <strain evidence="10">ATCC 25205 / DSM 745 / LMG 13164 / NCIMB 1802</strain>
    </source>
</reference>
<keyword evidence="5 8" id="KW-0732">Signal</keyword>
<sequence>MKGFKLILSLSALIALHFSEAKAQSGYAEDALRFSQFGSTGTARINALGGTGNSLGGDISNIHNNPAGLGFYQNSEFSFTAAYSDWNAGTTLLNQTENFNATNFSIPNLGVVISKAKTPLEVGDWRGGSFGISINRQATYNNDFGYFSNQLDQGSILDFYVEDYNNYGVPGGTDGLFFDAFLINPVDDGYDYVPNATLALEKMEKVENEGSMSEINFSYGGNYKNKLFLGASLGINSVSFRSTKTYNEEFFDDNNQTTLFSSLQENLYLSGTGVNVGLGVIYKPVDQLNVGLNFKSPTWYQINEEYDADIFADFFPAYQDPEFGSISESDAQTDLYVSSYNLRSPMRLGGGLTYFFGKNGFITADVNYLDYSSANIRSNAFNPETDNQDINNLYGQTINYSLGGEFRFDMFRLRAGYAYYGDPIANPGNTDRSTNQISGGVGVKLSGFSIDFGLVNSKFNGYYSSYPGSDLAVIDNNRTTGMLTLGFSF</sequence>
<dbReference type="SUPFAM" id="SSF56935">
    <property type="entry name" value="Porins"/>
    <property type="match status" value="1"/>
</dbReference>
<proteinExistence type="inferred from homology"/>
<name>G0IW49_CYCMS</name>
<accession>G0IW49</accession>
<evidence type="ECO:0000256" key="2">
    <source>
        <dbReference type="ARBA" id="ARBA00008163"/>
    </source>
</evidence>
<evidence type="ECO:0000256" key="4">
    <source>
        <dbReference type="ARBA" id="ARBA00022692"/>
    </source>
</evidence>
<keyword evidence="3" id="KW-1134">Transmembrane beta strand</keyword>
<evidence type="ECO:0000256" key="6">
    <source>
        <dbReference type="ARBA" id="ARBA00023136"/>
    </source>
</evidence>
<evidence type="ECO:0000313" key="9">
    <source>
        <dbReference type="EMBL" id="AEL26269.1"/>
    </source>
</evidence>
<organism evidence="9 10">
    <name type="scientific">Cyclobacterium marinum (strain ATCC 25205 / DSM 745 / LMG 13164 / NCIMB 1802)</name>
    <name type="common">Flectobacillus marinus</name>
    <dbReference type="NCBI Taxonomy" id="880070"/>
    <lineage>
        <taxon>Bacteria</taxon>
        <taxon>Pseudomonadati</taxon>
        <taxon>Bacteroidota</taxon>
        <taxon>Cytophagia</taxon>
        <taxon>Cytophagales</taxon>
        <taxon>Cyclobacteriaceae</taxon>
        <taxon>Cyclobacterium</taxon>
    </lineage>
</organism>
<evidence type="ECO:0000256" key="7">
    <source>
        <dbReference type="ARBA" id="ARBA00023237"/>
    </source>
</evidence>
<dbReference type="HOGENOM" id="CLU_034649_0_0_10"/>
<comment type="subcellular location">
    <subcellularLocation>
        <location evidence="1">Cell outer membrane</location>
        <topology evidence="1">Multi-pass membrane protein</topology>
    </subcellularLocation>
</comment>
<keyword evidence="10" id="KW-1185">Reference proteome</keyword>
<dbReference type="AlphaFoldDB" id="G0IW49"/>
<comment type="similarity">
    <text evidence="2">Belongs to the OmpP1/FadL family.</text>
</comment>
<evidence type="ECO:0000256" key="5">
    <source>
        <dbReference type="ARBA" id="ARBA00022729"/>
    </source>
</evidence>
<dbReference type="InterPro" id="IPR005017">
    <property type="entry name" value="OMPP1/FadL/TodX"/>
</dbReference>
<keyword evidence="6" id="KW-0472">Membrane</keyword>
<keyword evidence="4" id="KW-0812">Transmembrane</keyword>
<dbReference type="STRING" id="880070.Cycma_2530"/>
<dbReference type="Gene3D" id="2.40.160.60">
    <property type="entry name" value="Outer membrane protein transport protein (OMPP1/FadL/TodX)"/>
    <property type="match status" value="1"/>
</dbReference>
<evidence type="ECO:0000256" key="3">
    <source>
        <dbReference type="ARBA" id="ARBA00022452"/>
    </source>
</evidence>
<dbReference type="RefSeq" id="WP_014020562.1">
    <property type="nucleotide sequence ID" value="NC_015914.1"/>
</dbReference>
<protein>
    <submittedName>
        <fullName evidence="9">Membrane protein involved in aromatic hydrocarbon degradation</fullName>
    </submittedName>
</protein>
<keyword evidence="7" id="KW-0998">Cell outer membrane</keyword>
<gene>
    <name evidence="9" type="ordered locus">Cycma_2530</name>
</gene>
<dbReference type="PANTHER" id="PTHR35093">
    <property type="entry name" value="OUTER MEMBRANE PROTEIN NMB0088-RELATED"/>
    <property type="match status" value="1"/>
</dbReference>